<name>A0ABT7TPA6_9MICO</name>
<dbReference type="RefSeq" id="WP_289473207.1">
    <property type="nucleotide sequence ID" value="NZ_JAUCMN010000004.1"/>
</dbReference>
<dbReference type="EMBL" id="JAUCMN010000004">
    <property type="protein sequence ID" value="MDM7891428.1"/>
    <property type="molecule type" value="Genomic_DNA"/>
</dbReference>
<feature type="transmembrane region" description="Helical" evidence="1">
    <location>
        <begin position="36"/>
        <end position="54"/>
    </location>
</feature>
<reference evidence="2 3" key="1">
    <citation type="submission" date="2023-06" db="EMBL/GenBank/DDBJ databases">
        <authorList>
            <person name="Feng G."/>
            <person name="Li J."/>
            <person name="Zhu H."/>
        </authorList>
    </citation>
    <scope>NUCLEOTIDE SEQUENCE [LARGE SCALE GENOMIC DNA]</scope>
    <source>
        <strain evidence="2 3">RHCKG28</strain>
    </source>
</reference>
<comment type="caution">
    <text evidence="2">The sequence shown here is derived from an EMBL/GenBank/DDBJ whole genome shotgun (WGS) entry which is preliminary data.</text>
</comment>
<evidence type="ECO:0000313" key="2">
    <source>
        <dbReference type="EMBL" id="MDM7891428.1"/>
    </source>
</evidence>
<evidence type="ECO:0000313" key="3">
    <source>
        <dbReference type="Proteomes" id="UP001236404"/>
    </source>
</evidence>
<proteinExistence type="predicted"/>
<keyword evidence="3" id="KW-1185">Reference proteome</keyword>
<keyword evidence="1" id="KW-0812">Transmembrane</keyword>
<keyword evidence="1" id="KW-1133">Transmembrane helix</keyword>
<gene>
    <name evidence="2" type="ORF">QUG93_07005</name>
</gene>
<evidence type="ECO:0000256" key="1">
    <source>
        <dbReference type="SAM" id="Phobius"/>
    </source>
</evidence>
<organism evidence="2 3">
    <name type="scientific">Curtobacterium caseinilyticum</name>
    <dbReference type="NCBI Taxonomy" id="3055137"/>
    <lineage>
        <taxon>Bacteria</taxon>
        <taxon>Bacillati</taxon>
        <taxon>Actinomycetota</taxon>
        <taxon>Actinomycetes</taxon>
        <taxon>Micrococcales</taxon>
        <taxon>Microbacteriaceae</taxon>
        <taxon>Curtobacterium</taxon>
    </lineage>
</organism>
<dbReference type="Proteomes" id="UP001236404">
    <property type="component" value="Unassembled WGS sequence"/>
</dbReference>
<sequence>MSRRRSRPVKQLLPLLALVLGLVASAIGERIGQPNSWLWFGGGVVVAVVWAVLVRRNSRMR</sequence>
<accession>A0ABT7TPA6</accession>
<protein>
    <submittedName>
        <fullName evidence="2">Uncharacterized protein</fullName>
    </submittedName>
</protein>
<keyword evidence="1" id="KW-0472">Membrane</keyword>